<dbReference type="NCBIfam" id="TIGR00430">
    <property type="entry name" value="Q_tRNA_tgt"/>
    <property type="match status" value="1"/>
</dbReference>
<evidence type="ECO:0000256" key="1">
    <source>
        <dbReference type="ARBA" id="ARBA00022676"/>
    </source>
</evidence>
<dbReference type="EMBL" id="DTLI01000211">
    <property type="protein sequence ID" value="HHS52942.1"/>
    <property type="molecule type" value="Genomic_DNA"/>
</dbReference>
<dbReference type="Pfam" id="PF01702">
    <property type="entry name" value="TGT"/>
    <property type="match status" value="1"/>
</dbReference>
<reference evidence="7" key="1">
    <citation type="journal article" date="2020" name="mSystems">
        <title>Genome- and Community-Level Interaction Insights into Carbon Utilization and Element Cycling Functions of Hydrothermarchaeota in Hydrothermal Sediment.</title>
        <authorList>
            <person name="Zhou Z."/>
            <person name="Liu Y."/>
            <person name="Xu W."/>
            <person name="Pan J."/>
            <person name="Luo Z.H."/>
            <person name="Li M."/>
        </authorList>
    </citation>
    <scope>NUCLEOTIDE SEQUENCE [LARGE SCALE GENOMIC DNA]</scope>
    <source>
        <strain evidence="7">SpSt-876</strain>
    </source>
</reference>
<gene>
    <name evidence="5" type="primary">tgt</name>
    <name evidence="7" type="ORF">ENW73_08845</name>
</gene>
<dbReference type="GO" id="GO:0046872">
    <property type="term" value="F:metal ion binding"/>
    <property type="evidence" value="ECO:0007669"/>
    <property type="project" value="UniProtKB-KW"/>
</dbReference>
<dbReference type="UniPathway" id="UPA00392"/>
<dbReference type="GO" id="GO:0008616">
    <property type="term" value="P:tRNA queuosine(34) biosynthetic process"/>
    <property type="evidence" value="ECO:0007669"/>
    <property type="project" value="UniProtKB-UniRule"/>
</dbReference>
<evidence type="ECO:0000256" key="5">
    <source>
        <dbReference type="HAMAP-Rule" id="MF_00168"/>
    </source>
</evidence>
<comment type="catalytic activity">
    <reaction evidence="4 5">
        <text>7-aminomethyl-7-carbaguanine + guanosine(34) in tRNA = 7-aminomethyl-7-carbaguanosine(34) in tRNA + guanine</text>
        <dbReference type="Rhea" id="RHEA:24104"/>
        <dbReference type="Rhea" id="RHEA-COMP:10341"/>
        <dbReference type="Rhea" id="RHEA-COMP:10342"/>
        <dbReference type="ChEBI" id="CHEBI:16235"/>
        <dbReference type="ChEBI" id="CHEBI:58703"/>
        <dbReference type="ChEBI" id="CHEBI:74269"/>
        <dbReference type="ChEBI" id="CHEBI:82833"/>
        <dbReference type="EC" id="2.4.2.29"/>
    </reaction>
</comment>
<comment type="function">
    <text evidence="5">Catalyzes the base-exchange of a guanine (G) residue with the queuine precursor 7-aminomethyl-7-deazaguanine (PreQ1) at position 34 (anticodon wobble position) in tRNAs with GU(N) anticodons (tRNA-Asp, -Asn, -His and -Tyr). Catalysis occurs through a double-displacement mechanism. The nucleophile active site attacks the C1' of nucleotide 34 to detach the guanine base from the RNA, forming a covalent enzyme-RNA intermediate. The proton acceptor active site deprotonates the incoming PreQ1, allowing a nucleophilic attack on the C1' of the ribose to form the product. After dissociation, two additional enzymatic reactions on the tRNA convert PreQ1 to queuine (Q), resulting in the hypermodified nucleoside queuosine (7-(((4,5-cis-dihydroxy-2-cyclopenten-1-yl)amino)methyl)-7-deazaguanosine).</text>
</comment>
<dbReference type="InterPro" id="IPR036511">
    <property type="entry name" value="TGT-like_sf"/>
</dbReference>
<dbReference type="InterPro" id="IPR050076">
    <property type="entry name" value="ArchSynthase1/Queuine_TRR"/>
</dbReference>
<keyword evidence="5" id="KW-0479">Metal-binding</keyword>
<feature type="binding site" evidence="5">
    <location>
        <position position="305"/>
    </location>
    <ligand>
        <name>Zn(2+)</name>
        <dbReference type="ChEBI" id="CHEBI:29105"/>
    </ligand>
</feature>
<comment type="subunit">
    <text evidence="5">Homodimer. Within each dimer, one monomer is responsible for RNA recognition and catalysis, while the other monomer binds to the replacement base PreQ1.</text>
</comment>
<dbReference type="AlphaFoldDB" id="A0A7C6EEQ1"/>
<evidence type="ECO:0000256" key="4">
    <source>
        <dbReference type="ARBA" id="ARBA00050112"/>
    </source>
</evidence>
<dbReference type="GO" id="GO:0005829">
    <property type="term" value="C:cytosol"/>
    <property type="evidence" value="ECO:0007669"/>
    <property type="project" value="TreeGrafter"/>
</dbReference>
<feature type="active site" description="Proton acceptor" evidence="5">
    <location>
        <position position="91"/>
    </location>
</feature>
<dbReference type="GO" id="GO:0008479">
    <property type="term" value="F:tRNA-guanosine(34) queuine transglycosylase activity"/>
    <property type="evidence" value="ECO:0007669"/>
    <property type="project" value="UniProtKB-UniRule"/>
</dbReference>
<feature type="region of interest" description="RNA binding; important for wobble base 34 recognition" evidence="5">
    <location>
        <begin position="267"/>
        <end position="271"/>
    </location>
</feature>
<evidence type="ECO:0000313" key="7">
    <source>
        <dbReference type="EMBL" id="HHS52942.1"/>
    </source>
</evidence>
<comment type="pathway">
    <text evidence="5">tRNA modification; tRNA-queuosine biosynthesis.</text>
</comment>
<feature type="binding site" evidence="5">
    <location>
        <begin position="91"/>
        <end position="95"/>
    </location>
    <ligand>
        <name>substrate</name>
    </ligand>
</feature>
<feature type="domain" description="tRNA-guanine(15) transglycosylase-like" evidence="6">
    <location>
        <begin position="12"/>
        <end position="360"/>
    </location>
</feature>
<proteinExistence type="inferred from homology"/>
<feature type="binding site" evidence="5">
    <location>
        <position position="145"/>
    </location>
    <ligand>
        <name>substrate</name>
    </ligand>
</feature>
<organism evidence="7">
    <name type="scientific">candidate division WOR-3 bacterium</name>
    <dbReference type="NCBI Taxonomy" id="2052148"/>
    <lineage>
        <taxon>Bacteria</taxon>
        <taxon>Bacteria division WOR-3</taxon>
    </lineage>
</organism>
<evidence type="ECO:0000256" key="2">
    <source>
        <dbReference type="ARBA" id="ARBA00022679"/>
    </source>
</evidence>
<protein>
    <recommendedName>
        <fullName evidence="5">Queuine tRNA-ribosyltransferase</fullName>
        <ecNumber evidence="5">2.4.2.29</ecNumber>
    </recommendedName>
    <alternativeName>
        <fullName evidence="5">Guanine insertion enzyme</fullName>
    </alternativeName>
    <alternativeName>
        <fullName evidence="5">tRNA-guanine transglycosylase</fullName>
    </alternativeName>
</protein>
<dbReference type="Gene3D" id="3.20.20.105">
    <property type="entry name" value="Queuine tRNA-ribosyltransferase-like"/>
    <property type="match status" value="1"/>
</dbReference>
<dbReference type="PANTHER" id="PTHR46499">
    <property type="entry name" value="QUEUINE TRNA-RIBOSYLTRANSFERASE"/>
    <property type="match status" value="1"/>
</dbReference>
<comment type="cofactor">
    <cofactor evidence="5">
        <name>Zn(2+)</name>
        <dbReference type="ChEBI" id="CHEBI:29105"/>
    </cofactor>
    <text evidence="5">Binds 1 zinc ion per subunit.</text>
</comment>
<keyword evidence="1 5" id="KW-0328">Glycosyltransferase</keyword>
<dbReference type="InterPro" id="IPR004803">
    <property type="entry name" value="TGT"/>
</dbReference>
<feature type="binding site" evidence="5">
    <location>
        <position position="300"/>
    </location>
    <ligand>
        <name>Zn(2+)</name>
        <dbReference type="ChEBI" id="CHEBI:29105"/>
    </ligand>
</feature>
<keyword evidence="3 5" id="KW-0819">tRNA processing</keyword>
<evidence type="ECO:0000256" key="3">
    <source>
        <dbReference type="ARBA" id="ARBA00022694"/>
    </source>
</evidence>
<evidence type="ECO:0000259" key="6">
    <source>
        <dbReference type="Pfam" id="PF01702"/>
    </source>
</evidence>
<feature type="binding site" evidence="5">
    <location>
        <position position="185"/>
    </location>
    <ligand>
        <name>substrate</name>
    </ligand>
</feature>
<keyword evidence="2 5" id="KW-0808">Transferase</keyword>
<dbReference type="NCBIfam" id="TIGR00449">
    <property type="entry name" value="tgt_general"/>
    <property type="match status" value="1"/>
</dbReference>
<dbReference type="FunFam" id="3.20.20.105:FF:000001">
    <property type="entry name" value="Queuine tRNA-ribosyltransferase"/>
    <property type="match status" value="1"/>
</dbReference>
<accession>A0A7C6EEQ1</accession>
<feature type="binding site" evidence="5">
    <location>
        <position position="212"/>
    </location>
    <ligand>
        <name>substrate</name>
    </ligand>
</feature>
<keyword evidence="5" id="KW-0671">Queuosine biosynthesis</keyword>
<name>A0A7C6EEQ1_UNCW3</name>
<comment type="caution">
    <text evidence="5">Lacks conserved residue(s) required for the propagation of feature annotation.</text>
</comment>
<comment type="caution">
    <text evidence="7">The sequence shown here is derived from an EMBL/GenBank/DDBJ whole genome shotgun (WGS) entry which is preliminary data.</text>
</comment>
<dbReference type="InterPro" id="IPR002616">
    <property type="entry name" value="tRNA_ribo_trans-like"/>
</dbReference>
<dbReference type="PANTHER" id="PTHR46499:SF1">
    <property type="entry name" value="QUEUINE TRNA-RIBOSYLTRANSFERASE"/>
    <property type="match status" value="1"/>
</dbReference>
<feature type="active site" description="Nucleophile" evidence="5">
    <location>
        <position position="262"/>
    </location>
</feature>
<dbReference type="EC" id="2.4.2.29" evidence="5"/>
<comment type="similarity">
    <text evidence="5">Belongs to the queuine tRNA-ribosyltransferase family.</text>
</comment>
<keyword evidence="5" id="KW-0862">Zinc</keyword>
<sequence>MKFEIIKESSNSKARLGKLYLPNGEVETPVFMPVGTQGTVKTMTPRELLENGVEMIICNTYHLYLRPGYEVIQNAGGLSRFIGWNRPVATDSGGFQIYSLATLRKIDDEGVKFQSHIDGSYHFFTPELVIKVQEALGSDIMMCLDVCPAYPATFDQAKESCDRTTNWAKRSIASRSQSALFGIIQGATYPDLREKHSQEIVEIGFDGYAIGGLCLGEPSLVTYEMVEVVVANLPKDKPRYLLGAGYPLDIINAVMRGVDIFDCVLPTRNGRTGTAFTSQGKIMMRNAQYSRDYAPLDSACDCYTCQNFTRAYLRHLFIADEVLGPKLLTLHNIHFFIKLIKDIRRAIKEDKLDLLAKAIQKINEKEEE</sequence>
<dbReference type="HAMAP" id="MF_00168">
    <property type="entry name" value="Q_tRNA_Tgt"/>
    <property type="match status" value="1"/>
</dbReference>
<feature type="binding site" evidence="5">
    <location>
        <position position="302"/>
    </location>
    <ligand>
        <name>Zn(2+)</name>
        <dbReference type="ChEBI" id="CHEBI:29105"/>
    </ligand>
</feature>
<feature type="binding site" evidence="5">
    <location>
        <position position="331"/>
    </location>
    <ligand>
        <name>Zn(2+)</name>
        <dbReference type="ChEBI" id="CHEBI:29105"/>
    </ligand>
</feature>
<dbReference type="SUPFAM" id="SSF51713">
    <property type="entry name" value="tRNA-guanine transglycosylase"/>
    <property type="match status" value="1"/>
</dbReference>